<dbReference type="InterPro" id="IPR050832">
    <property type="entry name" value="Bact_Acetyltransf"/>
</dbReference>
<feature type="domain" description="N-acetyltransferase" evidence="3">
    <location>
        <begin position="3"/>
        <end position="144"/>
    </location>
</feature>
<dbReference type="Pfam" id="PF13673">
    <property type="entry name" value="Acetyltransf_10"/>
    <property type="match status" value="1"/>
</dbReference>
<proteinExistence type="predicted"/>
<dbReference type="Proteomes" id="UP000669179">
    <property type="component" value="Unassembled WGS sequence"/>
</dbReference>
<dbReference type="InterPro" id="IPR016181">
    <property type="entry name" value="Acyl_CoA_acyltransferase"/>
</dbReference>
<protein>
    <submittedName>
        <fullName evidence="4">GNAT family N-acetyltransferase</fullName>
    </submittedName>
</protein>
<evidence type="ECO:0000313" key="4">
    <source>
        <dbReference type="EMBL" id="MBO2452309.1"/>
    </source>
</evidence>
<accession>A0A939PLW9</accession>
<dbReference type="RefSeq" id="WP_208260243.1">
    <property type="nucleotide sequence ID" value="NZ_JAGEOJ010000016.1"/>
</dbReference>
<sequence>MNTEVTVVSTAEERVDAYQIRMRVFVREQGVPAGIELDEHDTMAAHFLGRVDGRPMGTVRLLAGGPGVGFLGRLAVLPEARGTGLGGALVEAVEDLAREREITTIELHAQVEARGFYERLGYEAYGEEDVSAGIPHIWMRKTVSRDETPVP</sequence>
<name>A0A939PLW9_9ACTN</name>
<dbReference type="PANTHER" id="PTHR43877">
    <property type="entry name" value="AMINOALKYLPHOSPHONATE N-ACETYLTRANSFERASE-RELATED-RELATED"/>
    <property type="match status" value="1"/>
</dbReference>
<keyword evidence="5" id="KW-1185">Reference proteome</keyword>
<organism evidence="4 5">
    <name type="scientific">Actinomadura barringtoniae</name>
    <dbReference type="NCBI Taxonomy" id="1427535"/>
    <lineage>
        <taxon>Bacteria</taxon>
        <taxon>Bacillati</taxon>
        <taxon>Actinomycetota</taxon>
        <taxon>Actinomycetes</taxon>
        <taxon>Streptosporangiales</taxon>
        <taxon>Thermomonosporaceae</taxon>
        <taxon>Actinomadura</taxon>
    </lineage>
</organism>
<evidence type="ECO:0000256" key="2">
    <source>
        <dbReference type="ARBA" id="ARBA00023315"/>
    </source>
</evidence>
<evidence type="ECO:0000313" key="5">
    <source>
        <dbReference type="Proteomes" id="UP000669179"/>
    </source>
</evidence>
<dbReference type="AlphaFoldDB" id="A0A939PLW9"/>
<evidence type="ECO:0000256" key="1">
    <source>
        <dbReference type="ARBA" id="ARBA00022679"/>
    </source>
</evidence>
<dbReference type="InterPro" id="IPR000182">
    <property type="entry name" value="GNAT_dom"/>
</dbReference>
<dbReference type="PROSITE" id="PS51186">
    <property type="entry name" value="GNAT"/>
    <property type="match status" value="1"/>
</dbReference>
<reference evidence="4" key="1">
    <citation type="submission" date="2021-03" db="EMBL/GenBank/DDBJ databases">
        <authorList>
            <person name="Kanchanasin P."/>
            <person name="Saeng-In P."/>
            <person name="Phongsopitanun W."/>
            <person name="Yuki M."/>
            <person name="Kudo T."/>
            <person name="Ohkuma M."/>
            <person name="Tanasupawat S."/>
        </authorList>
    </citation>
    <scope>NUCLEOTIDE SEQUENCE</scope>
    <source>
        <strain evidence="4">GKU 128</strain>
    </source>
</reference>
<dbReference type="Gene3D" id="3.40.630.30">
    <property type="match status" value="1"/>
</dbReference>
<keyword evidence="1" id="KW-0808">Transferase</keyword>
<dbReference type="EMBL" id="JAGEOJ010000016">
    <property type="protein sequence ID" value="MBO2452309.1"/>
    <property type="molecule type" value="Genomic_DNA"/>
</dbReference>
<dbReference type="GO" id="GO:0016747">
    <property type="term" value="F:acyltransferase activity, transferring groups other than amino-acyl groups"/>
    <property type="evidence" value="ECO:0007669"/>
    <property type="project" value="InterPro"/>
</dbReference>
<dbReference type="CDD" id="cd04301">
    <property type="entry name" value="NAT_SF"/>
    <property type="match status" value="1"/>
</dbReference>
<gene>
    <name evidence="4" type="ORF">J4573_34825</name>
</gene>
<comment type="caution">
    <text evidence="4">The sequence shown here is derived from an EMBL/GenBank/DDBJ whole genome shotgun (WGS) entry which is preliminary data.</text>
</comment>
<dbReference type="SUPFAM" id="SSF55729">
    <property type="entry name" value="Acyl-CoA N-acyltransferases (Nat)"/>
    <property type="match status" value="1"/>
</dbReference>
<keyword evidence="2" id="KW-0012">Acyltransferase</keyword>
<evidence type="ECO:0000259" key="3">
    <source>
        <dbReference type="PROSITE" id="PS51186"/>
    </source>
</evidence>